<dbReference type="CDD" id="cd00303">
    <property type="entry name" value="retropepsin_like"/>
    <property type="match status" value="1"/>
</dbReference>
<dbReference type="InterPro" id="IPR032567">
    <property type="entry name" value="RTL1-rel"/>
</dbReference>
<gene>
    <name evidence="1" type="ORF">NCGR_LOCUS963</name>
</gene>
<accession>A0A811MCB4</accession>
<dbReference type="EMBL" id="CAJGYO010000001">
    <property type="protein sequence ID" value="CAD6202725.1"/>
    <property type="molecule type" value="Genomic_DNA"/>
</dbReference>
<evidence type="ECO:0000313" key="2">
    <source>
        <dbReference type="Proteomes" id="UP000604825"/>
    </source>
</evidence>
<dbReference type="PANTHER" id="PTHR15503">
    <property type="entry name" value="LDOC1 RELATED"/>
    <property type="match status" value="1"/>
</dbReference>
<comment type="caution">
    <text evidence="1">The sequence shown here is derived from an EMBL/GenBank/DDBJ whole genome shotgun (WGS) entry which is preliminary data.</text>
</comment>
<protein>
    <submittedName>
        <fullName evidence="1">Uncharacterized protein</fullName>
    </submittedName>
</protein>
<reference evidence="1" key="1">
    <citation type="submission" date="2020-10" db="EMBL/GenBank/DDBJ databases">
        <authorList>
            <person name="Han B."/>
            <person name="Lu T."/>
            <person name="Zhao Q."/>
            <person name="Huang X."/>
            <person name="Zhao Y."/>
        </authorList>
    </citation>
    <scope>NUCLEOTIDE SEQUENCE</scope>
</reference>
<dbReference type="PANTHER" id="PTHR15503:SF22">
    <property type="entry name" value="TRANSPOSON TY3-I GAG POLYPROTEIN"/>
    <property type="match status" value="1"/>
</dbReference>
<organism evidence="1 2">
    <name type="scientific">Miscanthus lutarioriparius</name>
    <dbReference type="NCBI Taxonomy" id="422564"/>
    <lineage>
        <taxon>Eukaryota</taxon>
        <taxon>Viridiplantae</taxon>
        <taxon>Streptophyta</taxon>
        <taxon>Embryophyta</taxon>
        <taxon>Tracheophyta</taxon>
        <taxon>Spermatophyta</taxon>
        <taxon>Magnoliopsida</taxon>
        <taxon>Liliopsida</taxon>
        <taxon>Poales</taxon>
        <taxon>Poaceae</taxon>
        <taxon>PACMAD clade</taxon>
        <taxon>Panicoideae</taxon>
        <taxon>Andropogonodae</taxon>
        <taxon>Andropogoneae</taxon>
        <taxon>Saccharinae</taxon>
        <taxon>Miscanthus</taxon>
    </lineage>
</organism>
<evidence type="ECO:0000313" key="1">
    <source>
        <dbReference type="EMBL" id="CAD6202725.1"/>
    </source>
</evidence>
<keyword evidence="2" id="KW-1185">Reference proteome</keyword>
<dbReference type="InterPro" id="IPR021109">
    <property type="entry name" value="Peptidase_aspartic_dom_sf"/>
</dbReference>
<dbReference type="Gene3D" id="2.40.70.10">
    <property type="entry name" value="Acid Proteases"/>
    <property type="match status" value="1"/>
</dbReference>
<dbReference type="AlphaFoldDB" id="A0A811MCB4"/>
<name>A0A811MCB4_9POAL</name>
<dbReference type="Proteomes" id="UP000604825">
    <property type="component" value="Unassembled WGS sequence"/>
</dbReference>
<dbReference type="OrthoDB" id="696591at2759"/>
<dbReference type="Pfam" id="PF08284">
    <property type="entry name" value="RVP_2"/>
    <property type="match status" value="1"/>
</dbReference>
<sequence>MDPNLKLVLEEIQKSKEEFGRRFDEHNEQWERRFADLELARTARDAVVDKRLDSIEIAGTDTAYTIGKRIADLEVVHIDPTPDDRDDRVTALEVASTDLGTWRPEMETLVDDLRLEMQKLTQGRDSKVFDVLPPWPAVLASSSSAPSGHGDASSHRDGGFGTGAVWTHVPVMVLDYVERFSVLIDRLKSYSASTDPLFYTMRFIDGLRPDLKAMILVSRPQTLDAAICMALVQEEVAGQSGAQSSFHLSAPVEWSPKPWTTLPLPPPPPRVDKPVVKPATAEATATSSATGALATVKAYRRALGLCYKCNAKWSKDHQCAPEVLHAVKALWESLDPEVVPAAETSDDQPTEQVFLAISKSAVSRVPVAPIQLLGSMSGILVRILVDSGSSSSFISDTTVVQLKHLDSVSISSCVQVAGGGVLQSSLLLRQVQWTMGSCSFHTNFRVLPLGNFDAILGMDWLESYSPMQVH</sequence>
<dbReference type="SUPFAM" id="SSF50630">
    <property type="entry name" value="Acid proteases"/>
    <property type="match status" value="1"/>
</dbReference>
<proteinExistence type="predicted"/>